<proteinExistence type="predicted"/>
<keyword evidence="2" id="KW-0472">Membrane</keyword>
<feature type="signal peptide" evidence="3">
    <location>
        <begin position="1"/>
        <end position="24"/>
    </location>
</feature>
<evidence type="ECO:0000313" key="6">
    <source>
        <dbReference type="Proteomes" id="UP000766698"/>
    </source>
</evidence>
<evidence type="ECO:0000256" key="3">
    <source>
        <dbReference type="SAM" id="SignalP"/>
    </source>
</evidence>
<keyword evidence="6" id="KW-1185">Reference proteome</keyword>
<feature type="region of interest" description="Disordered" evidence="1">
    <location>
        <begin position="153"/>
        <end position="213"/>
    </location>
</feature>
<dbReference type="Gene3D" id="2.60.40.2230">
    <property type="entry name" value="Uncharacterised protein YcnI-like PF07987, DUF1775"/>
    <property type="match status" value="1"/>
</dbReference>
<evidence type="ECO:0000313" key="5">
    <source>
        <dbReference type="EMBL" id="MBB1242324.1"/>
    </source>
</evidence>
<dbReference type="CDD" id="cd08545">
    <property type="entry name" value="YcnI_like"/>
    <property type="match status" value="1"/>
</dbReference>
<accession>A0ABR6ECT7</accession>
<feature type="domain" description="YncI copper-binding" evidence="4">
    <location>
        <begin position="25"/>
        <end position="169"/>
    </location>
</feature>
<evidence type="ECO:0000256" key="2">
    <source>
        <dbReference type="SAM" id="Phobius"/>
    </source>
</evidence>
<gene>
    <name evidence="5" type="ORF">GL263_01850</name>
</gene>
<name>A0ABR6ECT7_9ACTN</name>
<dbReference type="InterPro" id="IPR038507">
    <property type="entry name" value="YcnI-like_sf"/>
</dbReference>
<evidence type="ECO:0000259" key="4">
    <source>
        <dbReference type="Pfam" id="PF07987"/>
    </source>
</evidence>
<feature type="chain" id="PRO_5046735666" evidence="3">
    <location>
        <begin position="25"/>
        <end position="248"/>
    </location>
</feature>
<dbReference type="Pfam" id="PF07987">
    <property type="entry name" value="DUF1775"/>
    <property type="match status" value="1"/>
</dbReference>
<reference evidence="6" key="1">
    <citation type="journal article" date="2020" name="Syst. Appl. Microbiol.">
        <title>Streptomyces alkaliterrae sp. nov., isolated from an alkaline soil, and emended descriptions of Streptomyces alkaliphilus, Streptomyces calidiresistens and Streptomyces durbertensis.</title>
        <authorList>
            <person name="Swiecimska M."/>
            <person name="Golinska P."/>
            <person name="Nouioui I."/>
            <person name="Wypij M."/>
            <person name="Rai M."/>
            <person name="Sangal V."/>
            <person name="Goodfellow M."/>
        </authorList>
    </citation>
    <scope>NUCLEOTIDE SEQUENCE [LARGE SCALE GENOMIC DNA]</scope>
    <source>
        <strain evidence="6">DSM 104538</strain>
    </source>
</reference>
<sequence>MHRAATTLGVSAFAVLALAGPALAHVTVDPAQAPAGGYATINFKVPNERDNASTTRLEVTLPTDQPLTSVMPEPVPGWEVKVDKGRLDKPLESHGRKIDEVPVKITWSGGSIDPGTFQRFPVSVGRLPEDADRLVFKAVQTYDNKEVVRWIEVPDGDTEPDNPAPVLALGEPAADHHGGGAHSGDSADARDAKDTRSGDAPQKEAAASDVTASDPTARLLAGIGIAAGVGGIAFGVLAGRRRTGAEKS</sequence>
<dbReference type="InterPro" id="IPR012533">
    <property type="entry name" value="YcnI-copper_dom"/>
</dbReference>
<feature type="compositionally biased region" description="Basic and acidic residues" evidence="1">
    <location>
        <begin position="185"/>
        <end position="197"/>
    </location>
</feature>
<feature type="transmembrane region" description="Helical" evidence="2">
    <location>
        <begin position="219"/>
        <end position="239"/>
    </location>
</feature>
<keyword evidence="3" id="KW-0732">Signal</keyword>
<comment type="caution">
    <text evidence="5">The sequence shown here is derived from an EMBL/GenBank/DDBJ whole genome shotgun (WGS) entry which is preliminary data.</text>
</comment>
<evidence type="ECO:0000256" key="1">
    <source>
        <dbReference type="SAM" id="MobiDB-lite"/>
    </source>
</evidence>
<dbReference type="Proteomes" id="UP000766698">
    <property type="component" value="Unassembled WGS sequence"/>
</dbReference>
<organism evidence="5 6">
    <name type="scientific">Streptomyces durbertensis</name>
    <dbReference type="NCBI Taxonomy" id="2448886"/>
    <lineage>
        <taxon>Bacteria</taxon>
        <taxon>Bacillati</taxon>
        <taxon>Actinomycetota</taxon>
        <taxon>Actinomycetes</taxon>
        <taxon>Kitasatosporales</taxon>
        <taxon>Streptomycetaceae</taxon>
        <taxon>Streptomyces</taxon>
    </lineage>
</organism>
<keyword evidence="2" id="KW-0812">Transmembrane</keyword>
<protein>
    <submittedName>
        <fullName evidence="5">YcnI family protein</fullName>
    </submittedName>
</protein>
<dbReference type="EMBL" id="WMLF01000013">
    <property type="protein sequence ID" value="MBB1242324.1"/>
    <property type="molecule type" value="Genomic_DNA"/>
</dbReference>
<keyword evidence="2" id="KW-1133">Transmembrane helix</keyword>